<evidence type="ECO:0000313" key="2">
    <source>
        <dbReference type="EMBL" id="CAI4033250.1"/>
    </source>
</evidence>
<keyword evidence="3" id="KW-1185">Reference proteome</keyword>
<evidence type="ECO:0000313" key="3">
    <source>
        <dbReference type="Proteomes" id="UP001179121"/>
    </source>
</evidence>
<organism evidence="2 3">
    <name type="scientific">Nitrospira tepida</name>
    <dbReference type="NCBI Taxonomy" id="2973512"/>
    <lineage>
        <taxon>Bacteria</taxon>
        <taxon>Pseudomonadati</taxon>
        <taxon>Nitrospirota</taxon>
        <taxon>Nitrospiria</taxon>
        <taxon>Nitrospirales</taxon>
        <taxon>Nitrospiraceae</taxon>
        <taxon>Nitrospira</taxon>
    </lineage>
</organism>
<dbReference type="EMBL" id="OX365700">
    <property type="protein sequence ID" value="CAI4033250.1"/>
    <property type="molecule type" value="Genomic_DNA"/>
</dbReference>
<proteinExistence type="predicted"/>
<gene>
    <name evidence="2" type="ORF">DNFV4_03686</name>
</gene>
<evidence type="ECO:0000259" key="1">
    <source>
        <dbReference type="Pfam" id="PF13436"/>
    </source>
</evidence>
<dbReference type="Pfam" id="PF13436">
    <property type="entry name" value="Gly-zipper_OmpA"/>
    <property type="match status" value="1"/>
</dbReference>
<feature type="domain" description="Glycine-zipper-containing OmpA-like membrane" evidence="1">
    <location>
        <begin position="76"/>
        <end position="117"/>
    </location>
</feature>
<dbReference type="InterPro" id="IPR025693">
    <property type="entry name" value="Gly-zipper_OmpA-like_dom"/>
</dbReference>
<sequence length="152" mass="15080">MTNAAHSQSRGVSLLCVWLLLSGLPGCSGPKPILYPNGHLKSVGEEAAERDIEDCREVAEQAGAEEGSGAAGRAAGSAVIGAGAGAAGGAVGGAIAGDPGIGAAVGAVSGFVWGLFSGLFSWMFGSSAPNQAYVNVVNRCLVEKGYEVSGWQ</sequence>
<dbReference type="RefSeq" id="WP_289270303.1">
    <property type="nucleotide sequence ID" value="NZ_OX365700.1"/>
</dbReference>
<reference evidence="2" key="1">
    <citation type="submission" date="2022-10" db="EMBL/GenBank/DDBJ databases">
        <authorList>
            <person name="Koch H."/>
        </authorList>
    </citation>
    <scope>NUCLEOTIDE SEQUENCE</scope>
    <source>
        <strain evidence="2">DNF</strain>
    </source>
</reference>
<protein>
    <submittedName>
        <fullName evidence="2">Gly-zipper_OmpA domain-containing protein</fullName>
    </submittedName>
</protein>
<accession>A0AA86N234</accession>
<name>A0AA86N234_9BACT</name>
<dbReference type="Proteomes" id="UP001179121">
    <property type="component" value="Chromosome"/>
</dbReference>
<dbReference type="KEGG" id="nti:DNFV4_03686"/>
<dbReference type="AlphaFoldDB" id="A0AA86N234"/>